<gene>
    <name evidence="1" type="primary">cmoM</name>
    <name evidence="3" type="ORF">SAMN05421831_10238</name>
</gene>
<dbReference type="AlphaFoldDB" id="A0A1H6QMB7"/>
<dbReference type="RefSeq" id="WP_093308392.1">
    <property type="nucleotide sequence ID" value="NZ_FNYH01000002.1"/>
</dbReference>
<comment type="caution">
    <text evidence="1">Lacks conserved residue(s) required for the propagation of feature annotation.</text>
</comment>
<dbReference type="CDD" id="cd02440">
    <property type="entry name" value="AdoMet_MTases"/>
    <property type="match status" value="1"/>
</dbReference>
<sequence>MSLQQDRIFSGLAPKFARNIYASSKGELRLQIVKQRMQAELPLNTNKPLKILDLGAGLGHIAAWLDALGHEVTLVEPAEDMLAKARQQHPWQAASFYCTDIQGFVPYAQAQCWQYDLIVCHAVLEWLAEPQVTLQQALPLMAAQGYLSLMFFNRNALLFSNIVKGNYQKAWQEKLAGSGRRQRLTPTHPQEPQEVLAWLAAWELDILGVTGVRVFHDYLRHKQPTPEELAQVYALEEKYCQQEPFWRLGRYVHVSARHP</sequence>
<comment type="catalytic activity">
    <reaction evidence="1">
        <text>5-carboxymethoxyuridine(34) in tRNA + S-adenosyl-L-methionine = 5-methoxycarbonylmethoxyuridine(34) in tRNA + S-adenosyl-L-homocysteine</text>
        <dbReference type="Rhea" id="RHEA:54080"/>
        <dbReference type="Rhea" id="RHEA-COMP:13383"/>
        <dbReference type="Rhea" id="RHEA-COMP:13781"/>
        <dbReference type="ChEBI" id="CHEBI:57856"/>
        <dbReference type="ChEBI" id="CHEBI:59789"/>
        <dbReference type="ChEBI" id="CHEBI:136879"/>
        <dbReference type="ChEBI" id="CHEBI:138053"/>
    </reaction>
</comment>
<dbReference type="GO" id="GO:0032259">
    <property type="term" value="P:methylation"/>
    <property type="evidence" value="ECO:0007669"/>
    <property type="project" value="UniProtKB-KW"/>
</dbReference>
<dbReference type="EMBL" id="FNYH01000002">
    <property type="protein sequence ID" value="SEI44911.1"/>
    <property type="molecule type" value="Genomic_DNA"/>
</dbReference>
<dbReference type="InterPro" id="IPR033664">
    <property type="entry name" value="Cmo5U_methylTrfase"/>
</dbReference>
<accession>A0A1H6QMB7</accession>
<dbReference type="InterPro" id="IPR013216">
    <property type="entry name" value="Methyltransf_11"/>
</dbReference>
<keyword evidence="1 3" id="KW-0489">Methyltransferase</keyword>
<evidence type="ECO:0000259" key="2">
    <source>
        <dbReference type="Pfam" id="PF08241"/>
    </source>
</evidence>
<feature type="domain" description="Methyltransferase type 11" evidence="2">
    <location>
        <begin position="52"/>
        <end position="147"/>
    </location>
</feature>
<protein>
    <recommendedName>
        <fullName evidence="1">tRNA 5-carboxymethoxyuridine methyltransferase</fullName>
        <ecNumber evidence="1">2.1.1.-</ecNumber>
    </recommendedName>
    <alternativeName>
        <fullName evidence="1">cmo5U methyltransferase</fullName>
    </alternativeName>
</protein>
<dbReference type="PANTHER" id="PTHR43861">
    <property type="entry name" value="TRANS-ACONITATE 2-METHYLTRANSFERASE-RELATED"/>
    <property type="match status" value="1"/>
</dbReference>
<dbReference type="InterPro" id="IPR029063">
    <property type="entry name" value="SAM-dependent_MTases_sf"/>
</dbReference>
<keyword evidence="1" id="KW-0949">S-adenosyl-L-methionine</keyword>
<dbReference type="GO" id="GO:0097697">
    <property type="term" value="F:tRNA (5-carboxymethoxyuridine(34)-5-O)-methyltransferase activity"/>
    <property type="evidence" value="ECO:0007669"/>
    <property type="project" value="UniProtKB-UniRule"/>
</dbReference>
<evidence type="ECO:0000313" key="3">
    <source>
        <dbReference type="EMBL" id="SEI44911.1"/>
    </source>
</evidence>
<reference evidence="4" key="1">
    <citation type="submission" date="2016-10" db="EMBL/GenBank/DDBJ databases">
        <authorList>
            <person name="Varghese N."/>
            <person name="Submissions S."/>
        </authorList>
    </citation>
    <scope>NUCLEOTIDE SEQUENCE [LARGE SCALE GENOMIC DNA]</scope>
    <source>
        <strain evidence="4">DSM 7165</strain>
    </source>
</reference>
<keyword evidence="1 3" id="KW-0808">Transferase</keyword>
<dbReference type="EC" id="2.1.1.-" evidence="1"/>
<name>A0A1H6QMB7_9GAMM</name>
<dbReference type="Pfam" id="PF08241">
    <property type="entry name" value="Methyltransf_11"/>
    <property type="match status" value="1"/>
</dbReference>
<keyword evidence="4" id="KW-1185">Reference proteome</keyword>
<dbReference type="GO" id="GO:0006400">
    <property type="term" value="P:tRNA modification"/>
    <property type="evidence" value="ECO:0007669"/>
    <property type="project" value="UniProtKB-UniRule"/>
</dbReference>
<comment type="similarity">
    <text evidence="1">Belongs to the class I-like SAM-binding methyltransferase superfamily. CmoM family.</text>
</comment>
<evidence type="ECO:0000313" key="4">
    <source>
        <dbReference type="Proteomes" id="UP000242999"/>
    </source>
</evidence>
<dbReference type="Proteomes" id="UP000242999">
    <property type="component" value="Unassembled WGS sequence"/>
</dbReference>
<feature type="binding site" evidence="1">
    <location>
        <begin position="55"/>
        <end position="56"/>
    </location>
    <ligand>
        <name>S-adenosyl-L-methionine</name>
        <dbReference type="ChEBI" id="CHEBI:59789"/>
    </ligand>
</feature>
<feature type="binding site" evidence="1">
    <location>
        <position position="121"/>
    </location>
    <ligand>
        <name>S-adenosyl-L-methionine</name>
        <dbReference type="ChEBI" id="CHEBI:59789"/>
    </ligand>
</feature>
<dbReference type="HAMAP" id="MF_02057">
    <property type="entry name" value="tRNA_methyltr_CmoM"/>
    <property type="match status" value="1"/>
</dbReference>
<evidence type="ECO:0000256" key="1">
    <source>
        <dbReference type="HAMAP-Rule" id="MF_02057"/>
    </source>
</evidence>
<proteinExistence type="inferred from homology"/>
<dbReference type="Gene3D" id="3.40.50.150">
    <property type="entry name" value="Vaccinia Virus protein VP39"/>
    <property type="match status" value="1"/>
</dbReference>
<dbReference type="STRING" id="64971.SAMN05421831_10238"/>
<organism evidence="3 4">
    <name type="scientific">Allopseudospirillum japonicum</name>
    <dbReference type="NCBI Taxonomy" id="64971"/>
    <lineage>
        <taxon>Bacteria</taxon>
        <taxon>Pseudomonadati</taxon>
        <taxon>Pseudomonadota</taxon>
        <taxon>Gammaproteobacteria</taxon>
        <taxon>Oceanospirillales</taxon>
        <taxon>Oceanospirillaceae</taxon>
        <taxon>Allopseudospirillum</taxon>
    </lineage>
</organism>
<feature type="binding site" evidence="1">
    <location>
        <position position="76"/>
    </location>
    <ligand>
        <name>S-adenosyl-L-methionine</name>
        <dbReference type="ChEBI" id="CHEBI:59789"/>
    </ligand>
</feature>
<comment type="function">
    <text evidence="1">Catalyzes the methylation of 5-carboxymethoxyuridine (cmo5U) to form 5-methoxycarbonylmethoxyuridine (mcmo5U) at position 34 in tRNAs.</text>
</comment>
<dbReference type="SUPFAM" id="SSF53335">
    <property type="entry name" value="S-adenosyl-L-methionine-dependent methyltransferases"/>
    <property type="match status" value="1"/>
</dbReference>
<dbReference type="OrthoDB" id="4697647at2"/>
<feature type="binding site" evidence="1">
    <location>
        <position position="29"/>
    </location>
    <ligand>
        <name>S-adenosyl-L-methionine</name>
        <dbReference type="ChEBI" id="CHEBI:59789"/>
    </ligand>
</feature>
<keyword evidence="1" id="KW-0819">tRNA processing</keyword>